<sequence>MPMCGEADAIPGGCHAIAQCMAPPMPSTAVTPVTSVTAGAAPLFVQPSSQSRAARALSGYRAGLERQDVRGVATRHPLASVAAITDVDWTVRGARSCCTTRKIEMGGSAIVVNLFGSGRQAGRPEFSPSTPSGAHRH</sequence>
<organism evidence="1 2">
    <name type="scientific">Purpureocillium takamizusanense</name>
    <dbReference type="NCBI Taxonomy" id="2060973"/>
    <lineage>
        <taxon>Eukaryota</taxon>
        <taxon>Fungi</taxon>
        <taxon>Dikarya</taxon>
        <taxon>Ascomycota</taxon>
        <taxon>Pezizomycotina</taxon>
        <taxon>Sordariomycetes</taxon>
        <taxon>Hypocreomycetidae</taxon>
        <taxon>Hypocreales</taxon>
        <taxon>Ophiocordycipitaceae</taxon>
        <taxon>Purpureocillium</taxon>
    </lineage>
</organism>
<evidence type="ECO:0000313" key="1">
    <source>
        <dbReference type="EMBL" id="UNI17874.1"/>
    </source>
</evidence>
<evidence type="ECO:0000313" key="2">
    <source>
        <dbReference type="Proteomes" id="UP000829364"/>
    </source>
</evidence>
<gene>
    <name evidence="1" type="ORF">JDV02_004187</name>
</gene>
<dbReference type="EMBL" id="CP086356">
    <property type="protein sequence ID" value="UNI17874.1"/>
    <property type="molecule type" value="Genomic_DNA"/>
</dbReference>
<dbReference type="AlphaFoldDB" id="A0A9Q8QC00"/>
<dbReference type="KEGG" id="ptkz:JDV02_004187"/>
<dbReference type="RefSeq" id="XP_047841355.1">
    <property type="nucleotide sequence ID" value="XM_047985378.1"/>
</dbReference>
<keyword evidence="2" id="KW-1185">Reference proteome</keyword>
<reference evidence="1" key="1">
    <citation type="submission" date="2021-11" db="EMBL/GenBank/DDBJ databases">
        <title>Purpureocillium_takamizusanense_genome.</title>
        <authorList>
            <person name="Nguyen N.-H."/>
        </authorList>
    </citation>
    <scope>NUCLEOTIDE SEQUENCE</scope>
    <source>
        <strain evidence="1">PT3</strain>
    </source>
</reference>
<dbReference type="Proteomes" id="UP000829364">
    <property type="component" value="Chromosome 3"/>
</dbReference>
<name>A0A9Q8QC00_9HYPO</name>
<dbReference type="GeneID" id="72066142"/>
<proteinExistence type="predicted"/>
<protein>
    <submittedName>
        <fullName evidence="1">Uncharacterized protein</fullName>
    </submittedName>
</protein>
<accession>A0A9Q8QC00</accession>